<dbReference type="Proteomes" id="UP000543030">
    <property type="component" value="Unassembled WGS sequence"/>
</dbReference>
<evidence type="ECO:0000313" key="2">
    <source>
        <dbReference type="Proteomes" id="UP000543030"/>
    </source>
</evidence>
<reference evidence="1 2" key="1">
    <citation type="submission" date="2020-08" db="EMBL/GenBank/DDBJ databases">
        <title>Genomic Encyclopedia of Type Strains, Phase IV (KMG-IV): sequencing the most valuable type-strain genomes for metagenomic binning, comparative biology and taxonomic classification.</title>
        <authorList>
            <person name="Goeker M."/>
        </authorList>
    </citation>
    <scope>NUCLEOTIDE SEQUENCE [LARGE SCALE GENOMIC DNA]</scope>
    <source>
        <strain evidence="1 2">DSM 18233</strain>
    </source>
</reference>
<proteinExistence type="predicted"/>
<keyword evidence="2" id="KW-1185">Reference proteome</keyword>
<dbReference type="RefSeq" id="WP_184100530.1">
    <property type="nucleotide sequence ID" value="NZ_JACHHN010000004.1"/>
</dbReference>
<organism evidence="1 2">
    <name type="scientific">Silvimonas terrae</name>
    <dbReference type="NCBI Taxonomy" id="300266"/>
    <lineage>
        <taxon>Bacteria</taxon>
        <taxon>Pseudomonadati</taxon>
        <taxon>Pseudomonadota</taxon>
        <taxon>Betaproteobacteria</taxon>
        <taxon>Neisseriales</taxon>
        <taxon>Chitinibacteraceae</taxon>
        <taxon>Silvimonas</taxon>
    </lineage>
</organism>
<accession>A0A840RDC4</accession>
<name>A0A840RDC4_9NEIS</name>
<comment type="caution">
    <text evidence="1">The sequence shown here is derived from an EMBL/GenBank/DDBJ whole genome shotgun (WGS) entry which is preliminary data.</text>
</comment>
<protein>
    <submittedName>
        <fullName evidence="1">Uncharacterized protein</fullName>
    </submittedName>
</protein>
<evidence type="ECO:0000313" key="1">
    <source>
        <dbReference type="EMBL" id="MBB5191479.1"/>
    </source>
</evidence>
<dbReference type="AlphaFoldDB" id="A0A840RDC4"/>
<gene>
    <name evidence="1" type="ORF">HNQ50_002209</name>
</gene>
<dbReference type="EMBL" id="JACHHN010000004">
    <property type="protein sequence ID" value="MBB5191479.1"/>
    <property type="molecule type" value="Genomic_DNA"/>
</dbReference>
<sequence>MATSFTPYANEADVLEIGGLTLENRLDHVSVYGSLDLTRDQAGLNAALTLQAALNQIVTTLQSATLPQHIAPPRISETDNPF</sequence>